<dbReference type="EMBL" id="CVMT01000010">
    <property type="protein sequence ID" value="CRG91647.1"/>
    <property type="molecule type" value="Genomic_DNA"/>
</dbReference>
<evidence type="ECO:0000256" key="2">
    <source>
        <dbReference type="SAM" id="Phobius"/>
    </source>
</evidence>
<keyword evidence="5" id="KW-1185">Reference proteome</keyword>
<evidence type="ECO:0000259" key="3">
    <source>
        <dbReference type="PROSITE" id="PS50213"/>
    </source>
</evidence>
<reference evidence="4 5" key="1">
    <citation type="submission" date="2015-04" db="EMBL/GenBank/DDBJ databases">
        <authorList>
            <person name="Syromyatnikov M.Y."/>
            <person name="Popov V.N."/>
        </authorList>
    </citation>
    <scope>NUCLEOTIDE SEQUENCE [LARGE SCALE GENOMIC DNA]</scope>
    <source>
        <strain evidence="4">WF-38-12</strain>
    </source>
</reference>
<name>A0A0U1M7U2_TALIS</name>
<evidence type="ECO:0000313" key="4">
    <source>
        <dbReference type="EMBL" id="CRG91647.1"/>
    </source>
</evidence>
<keyword evidence="2" id="KW-0812">Transmembrane</keyword>
<dbReference type="AlphaFoldDB" id="A0A0U1M7U2"/>
<keyword evidence="2" id="KW-0472">Membrane</keyword>
<keyword evidence="2" id="KW-1133">Transmembrane helix</keyword>
<evidence type="ECO:0000313" key="5">
    <source>
        <dbReference type="Proteomes" id="UP000054383"/>
    </source>
</evidence>
<dbReference type="InterPro" id="IPR040200">
    <property type="entry name" value="Mug57-like"/>
</dbReference>
<dbReference type="PANTHER" id="PTHR28156:SF1">
    <property type="entry name" value="FAS1 DOMAIN-CONTAINING PROTEIN YDR262W"/>
    <property type="match status" value="1"/>
</dbReference>
<feature type="transmembrane region" description="Helical" evidence="2">
    <location>
        <begin position="9"/>
        <end position="28"/>
    </location>
</feature>
<organism evidence="4 5">
    <name type="scientific">Talaromyces islandicus</name>
    <name type="common">Penicillium islandicum</name>
    <dbReference type="NCBI Taxonomy" id="28573"/>
    <lineage>
        <taxon>Eukaryota</taxon>
        <taxon>Fungi</taxon>
        <taxon>Dikarya</taxon>
        <taxon>Ascomycota</taxon>
        <taxon>Pezizomycotina</taxon>
        <taxon>Eurotiomycetes</taxon>
        <taxon>Eurotiomycetidae</taxon>
        <taxon>Eurotiales</taxon>
        <taxon>Trichocomaceae</taxon>
        <taxon>Talaromyces</taxon>
        <taxon>Talaromyces sect. Islandici</taxon>
    </lineage>
</organism>
<dbReference type="PROSITE" id="PS50213">
    <property type="entry name" value="FAS1"/>
    <property type="match status" value="1"/>
</dbReference>
<dbReference type="SUPFAM" id="SSF82153">
    <property type="entry name" value="FAS1 domain"/>
    <property type="match status" value="1"/>
</dbReference>
<dbReference type="PANTHER" id="PTHR28156">
    <property type="entry name" value="FAS1 DOMAIN-CONTAINING PROTEIN YDR262W"/>
    <property type="match status" value="1"/>
</dbReference>
<accession>A0A0U1M7U2</accession>
<dbReference type="Gene3D" id="2.30.180.10">
    <property type="entry name" value="FAS1 domain"/>
    <property type="match status" value="1"/>
</dbReference>
<sequence>MRNFQNIQLALYSVIVASILVWLLIGLLDNAALAIGGYFDECDQTISHEITAEPIHDHQTLKELLEEFPSKSIIMPPDDGSDHSNLIISDILAKTPRINVFSSLTRDFDLVSSRLNDKTQNTTVLVPLNSAISDLPRKPWEDPEDYERYGEVNAYGGPGGQERAQRNLQRFVEAHLVPTSPWAEGEEVATVGGGKVKWVKEGDKIFIEPGHVEVDTVAPQVSNGEVWVLKGVINYK</sequence>
<evidence type="ECO:0000256" key="1">
    <source>
        <dbReference type="ARBA" id="ARBA00022729"/>
    </source>
</evidence>
<dbReference type="OMA" id="PWENPED"/>
<keyword evidence="1" id="KW-0732">Signal</keyword>
<dbReference type="OrthoDB" id="5551751at2759"/>
<dbReference type="STRING" id="28573.A0A0U1M7U2"/>
<protein>
    <submittedName>
        <fullName evidence="4">FAS1 domain-containing protein AFUA_8G05360</fullName>
    </submittedName>
</protein>
<proteinExistence type="predicted"/>
<dbReference type="InterPro" id="IPR000782">
    <property type="entry name" value="FAS1_domain"/>
</dbReference>
<feature type="domain" description="FAS1" evidence="3">
    <location>
        <begin position="85"/>
        <end position="233"/>
    </location>
</feature>
<dbReference type="InterPro" id="IPR036378">
    <property type="entry name" value="FAS1_dom_sf"/>
</dbReference>
<gene>
    <name evidence="4" type="ORF">PISL3812_08697</name>
</gene>
<dbReference type="Proteomes" id="UP000054383">
    <property type="component" value="Unassembled WGS sequence"/>
</dbReference>